<gene>
    <name evidence="1" type="ORF">QE152_g30053</name>
</gene>
<dbReference type="AlphaFoldDB" id="A0AAW1JFE7"/>
<comment type="caution">
    <text evidence="1">The sequence shown here is derived from an EMBL/GenBank/DDBJ whole genome shotgun (WGS) entry which is preliminary data.</text>
</comment>
<organism evidence="1 2">
    <name type="scientific">Popillia japonica</name>
    <name type="common">Japanese beetle</name>
    <dbReference type="NCBI Taxonomy" id="7064"/>
    <lineage>
        <taxon>Eukaryota</taxon>
        <taxon>Metazoa</taxon>
        <taxon>Ecdysozoa</taxon>
        <taxon>Arthropoda</taxon>
        <taxon>Hexapoda</taxon>
        <taxon>Insecta</taxon>
        <taxon>Pterygota</taxon>
        <taxon>Neoptera</taxon>
        <taxon>Endopterygota</taxon>
        <taxon>Coleoptera</taxon>
        <taxon>Polyphaga</taxon>
        <taxon>Scarabaeiformia</taxon>
        <taxon>Scarabaeidae</taxon>
        <taxon>Rutelinae</taxon>
        <taxon>Popillia</taxon>
    </lineage>
</organism>
<dbReference type="Proteomes" id="UP001458880">
    <property type="component" value="Unassembled WGS sequence"/>
</dbReference>
<evidence type="ECO:0000313" key="1">
    <source>
        <dbReference type="EMBL" id="KAK9702247.1"/>
    </source>
</evidence>
<name>A0AAW1JFE7_POPJA</name>
<accession>A0AAW1JFE7</accession>
<proteinExistence type="predicted"/>
<evidence type="ECO:0000313" key="2">
    <source>
        <dbReference type="Proteomes" id="UP001458880"/>
    </source>
</evidence>
<dbReference type="EMBL" id="JASPKY010000396">
    <property type="protein sequence ID" value="KAK9702247.1"/>
    <property type="molecule type" value="Genomic_DNA"/>
</dbReference>
<protein>
    <submittedName>
        <fullName evidence="1">Uncharacterized protein</fullName>
    </submittedName>
</protein>
<reference evidence="1 2" key="1">
    <citation type="journal article" date="2024" name="BMC Genomics">
        <title>De novo assembly and annotation of Popillia japonica's genome with initial clues to its potential as an invasive pest.</title>
        <authorList>
            <person name="Cucini C."/>
            <person name="Boschi S."/>
            <person name="Funari R."/>
            <person name="Cardaioli E."/>
            <person name="Iannotti N."/>
            <person name="Marturano G."/>
            <person name="Paoli F."/>
            <person name="Bruttini M."/>
            <person name="Carapelli A."/>
            <person name="Frati F."/>
            <person name="Nardi F."/>
        </authorList>
    </citation>
    <scope>NUCLEOTIDE SEQUENCE [LARGE SCALE GENOMIC DNA]</scope>
    <source>
        <strain evidence="1">DMR45628</strain>
    </source>
</reference>
<keyword evidence="2" id="KW-1185">Reference proteome</keyword>
<sequence>MTALDVEWLRCKREQHRSKRRSAIAMLCIEACAGKVEMCFYTGLLPSAVSACCSLSSFLPEEDDEVVTVRYDNKRR</sequence>